<keyword evidence="1" id="KW-0479">Metal-binding</keyword>
<accession>A0ABU3SWQ5</accession>
<organism evidence="3 4">
    <name type="scientific">Paraglaciecola aquimarina</name>
    <dbReference type="NCBI Taxonomy" id="1235557"/>
    <lineage>
        <taxon>Bacteria</taxon>
        <taxon>Pseudomonadati</taxon>
        <taxon>Pseudomonadota</taxon>
        <taxon>Gammaproteobacteria</taxon>
        <taxon>Alteromonadales</taxon>
        <taxon>Alteromonadaceae</taxon>
        <taxon>Paraglaciecola</taxon>
    </lineage>
</organism>
<dbReference type="InterPro" id="IPR036688">
    <property type="entry name" value="MoeA_C_domain_IV_sf"/>
</dbReference>
<reference evidence="3 4" key="1">
    <citation type="submission" date="2023-10" db="EMBL/GenBank/DDBJ databases">
        <title>Glaciecola aquimarina strain GGW-M5 nov., isolated from a coastal seawater.</title>
        <authorList>
            <person name="Bayburt H."/>
            <person name="Kim J.M."/>
            <person name="Choi B.J."/>
            <person name="Jeon C.O."/>
        </authorList>
    </citation>
    <scope>NUCLEOTIDE SEQUENCE [LARGE SCALE GENOMIC DNA]</scope>
    <source>
        <strain evidence="3 4">KCTC 32108</strain>
    </source>
</reference>
<keyword evidence="4" id="KW-1185">Reference proteome</keyword>
<dbReference type="InterPro" id="IPR036425">
    <property type="entry name" value="MoaB/Mog-like_dom_sf"/>
</dbReference>
<dbReference type="Gene3D" id="3.40.980.10">
    <property type="entry name" value="MoaB/Mog-like domain"/>
    <property type="match status" value="1"/>
</dbReference>
<dbReference type="InterPro" id="IPR005111">
    <property type="entry name" value="MoeA_C_domain_IV"/>
</dbReference>
<evidence type="ECO:0000313" key="3">
    <source>
        <dbReference type="EMBL" id="MDU0354439.1"/>
    </source>
</evidence>
<keyword evidence="1" id="KW-0500">Molybdenum</keyword>
<comment type="similarity">
    <text evidence="1">Belongs to the MoeA family.</text>
</comment>
<protein>
    <recommendedName>
        <fullName evidence="1">Molybdopterin molybdenumtransferase</fullName>
        <ecNumber evidence="1">2.10.1.1</ecNumber>
    </recommendedName>
</protein>
<evidence type="ECO:0000313" key="4">
    <source>
        <dbReference type="Proteomes" id="UP001247805"/>
    </source>
</evidence>
<sequence length="120" mass="13304">MRLANLNTLGFVGYSGNPVSSYVTFEQLVTPLIEKLTGQRPFTPAYFIAKAAETIRKRPGRADYQRGIFYRDDAGELWVKANGKQGSGIMSSIANSNCYMLLPQDSGNIHQGQDVKIQPF</sequence>
<keyword evidence="1" id="KW-0460">Magnesium</keyword>
<dbReference type="PANTHER" id="PTHR10192">
    <property type="entry name" value="MOLYBDOPTERIN BIOSYNTHESIS PROTEIN"/>
    <property type="match status" value="1"/>
</dbReference>
<comment type="cofactor">
    <cofactor evidence="1">
        <name>Mg(2+)</name>
        <dbReference type="ChEBI" id="CHEBI:18420"/>
    </cofactor>
</comment>
<feature type="domain" description="MoeA C-terminal" evidence="2">
    <location>
        <begin position="49"/>
        <end position="120"/>
    </location>
</feature>
<name>A0ABU3SWQ5_9ALTE</name>
<dbReference type="SUPFAM" id="SSF63867">
    <property type="entry name" value="MoeA C-terminal domain-like"/>
    <property type="match status" value="1"/>
</dbReference>
<evidence type="ECO:0000259" key="2">
    <source>
        <dbReference type="Pfam" id="PF03454"/>
    </source>
</evidence>
<keyword evidence="1" id="KW-0808">Transferase</keyword>
<dbReference type="Pfam" id="PF03454">
    <property type="entry name" value="MoeA_C"/>
    <property type="match status" value="1"/>
</dbReference>
<dbReference type="EMBL" id="JAWDIO010000002">
    <property type="protein sequence ID" value="MDU0354439.1"/>
    <property type="molecule type" value="Genomic_DNA"/>
</dbReference>
<dbReference type="PANTHER" id="PTHR10192:SF5">
    <property type="entry name" value="GEPHYRIN"/>
    <property type="match status" value="1"/>
</dbReference>
<comment type="pathway">
    <text evidence="1">Cofactor biosynthesis; molybdopterin biosynthesis.</text>
</comment>
<dbReference type="EC" id="2.10.1.1" evidence="1"/>
<proteinExistence type="inferred from homology"/>
<dbReference type="Proteomes" id="UP001247805">
    <property type="component" value="Unassembled WGS sequence"/>
</dbReference>
<keyword evidence="1" id="KW-0501">Molybdenum cofactor biosynthesis</keyword>
<dbReference type="Gene3D" id="2.40.340.10">
    <property type="entry name" value="MoeA, C-terminal, domain IV"/>
    <property type="match status" value="1"/>
</dbReference>
<comment type="caution">
    <text evidence="3">The sequence shown here is derived from an EMBL/GenBank/DDBJ whole genome shotgun (WGS) entry which is preliminary data.</text>
</comment>
<dbReference type="InterPro" id="IPR038987">
    <property type="entry name" value="MoeA-like"/>
</dbReference>
<evidence type="ECO:0000256" key="1">
    <source>
        <dbReference type="RuleBase" id="RU365090"/>
    </source>
</evidence>
<comment type="catalytic activity">
    <reaction evidence="1">
        <text>adenylyl-molybdopterin + molybdate = Mo-molybdopterin + AMP + H(+)</text>
        <dbReference type="Rhea" id="RHEA:35047"/>
        <dbReference type="ChEBI" id="CHEBI:15378"/>
        <dbReference type="ChEBI" id="CHEBI:36264"/>
        <dbReference type="ChEBI" id="CHEBI:62727"/>
        <dbReference type="ChEBI" id="CHEBI:71302"/>
        <dbReference type="ChEBI" id="CHEBI:456215"/>
    </reaction>
</comment>
<dbReference type="RefSeq" id="WP_316026039.1">
    <property type="nucleotide sequence ID" value="NZ_JAWDIO010000002.1"/>
</dbReference>
<comment type="function">
    <text evidence="1">Catalyzes the insertion of molybdate into adenylated molybdopterin with the concomitant release of AMP.</text>
</comment>
<gene>
    <name evidence="3" type="ORF">RS130_11285</name>
</gene>